<evidence type="ECO:0000256" key="3">
    <source>
        <dbReference type="ARBA" id="ARBA00022927"/>
    </source>
</evidence>
<evidence type="ECO:0000256" key="2">
    <source>
        <dbReference type="ARBA" id="ARBA00022448"/>
    </source>
</evidence>
<feature type="non-terminal residue" evidence="4">
    <location>
        <position position="1"/>
    </location>
</feature>
<dbReference type="AlphaFoldDB" id="A0A0X3PCQ6"/>
<dbReference type="GO" id="GO:0005085">
    <property type="term" value="F:guanyl-nucleotide exchange factor activity"/>
    <property type="evidence" value="ECO:0007669"/>
    <property type="project" value="TreeGrafter"/>
</dbReference>
<keyword evidence="3" id="KW-0653">Protein transport</keyword>
<dbReference type="Gene3D" id="3.40.1000.10">
    <property type="entry name" value="Mog1/PsbP, alpha/beta/alpha sandwich"/>
    <property type="match status" value="1"/>
</dbReference>
<accession>A0A0X3PCQ6</accession>
<dbReference type="InterPro" id="IPR007681">
    <property type="entry name" value="Mog1"/>
</dbReference>
<dbReference type="GO" id="GO:0031267">
    <property type="term" value="F:small GTPase binding"/>
    <property type="evidence" value="ECO:0007669"/>
    <property type="project" value="TreeGrafter"/>
</dbReference>
<dbReference type="InterPro" id="IPR016123">
    <property type="entry name" value="Mog1/PsbP_a/b/a-sand"/>
</dbReference>
<comment type="similarity">
    <text evidence="1">Belongs to the MOG1 family.</text>
</comment>
<reference evidence="4" key="1">
    <citation type="submission" date="2016-01" db="EMBL/GenBank/DDBJ databases">
        <title>Reference transcriptome for the parasite Schistocephalus solidus: insights into the molecular evolution of parasitism.</title>
        <authorList>
            <person name="Hebert F.O."/>
            <person name="Grambauer S."/>
            <person name="Barber I."/>
            <person name="Landry C.R."/>
            <person name="Aubin-Horth N."/>
        </authorList>
    </citation>
    <scope>NUCLEOTIDE SEQUENCE</scope>
</reference>
<gene>
    <name evidence="4" type="primary">MOG1</name>
    <name evidence="4" type="ORF">TR113065</name>
</gene>
<dbReference type="GO" id="GO:0006606">
    <property type="term" value="P:protein import into nucleus"/>
    <property type="evidence" value="ECO:0007669"/>
    <property type="project" value="TreeGrafter"/>
</dbReference>
<dbReference type="GO" id="GO:0005634">
    <property type="term" value="C:nucleus"/>
    <property type="evidence" value="ECO:0007669"/>
    <property type="project" value="TreeGrafter"/>
</dbReference>
<organism evidence="4">
    <name type="scientific">Schistocephalus solidus</name>
    <name type="common">Tapeworm</name>
    <dbReference type="NCBI Taxonomy" id="70667"/>
    <lineage>
        <taxon>Eukaryota</taxon>
        <taxon>Metazoa</taxon>
        <taxon>Spiralia</taxon>
        <taxon>Lophotrochozoa</taxon>
        <taxon>Platyhelminthes</taxon>
        <taxon>Cestoda</taxon>
        <taxon>Eucestoda</taxon>
        <taxon>Diphyllobothriidea</taxon>
        <taxon>Diphyllobothriidae</taxon>
        <taxon>Schistocephalus</taxon>
    </lineage>
</organism>
<keyword evidence="2" id="KW-0813">Transport</keyword>
<dbReference type="Pfam" id="PF04603">
    <property type="entry name" value="Mog1"/>
    <property type="match status" value="1"/>
</dbReference>
<dbReference type="SUPFAM" id="SSF55724">
    <property type="entry name" value="Mog1p/PsbP-like"/>
    <property type="match status" value="1"/>
</dbReference>
<proteinExistence type="inferred from homology"/>
<dbReference type="EMBL" id="GEEE01013520">
    <property type="protein sequence ID" value="JAP49705.1"/>
    <property type="molecule type" value="Transcribed_RNA"/>
</dbReference>
<dbReference type="PANTHER" id="PTHR15837:SF0">
    <property type="entry name" value="RAN GUANINE NUCLEOTIDE RELEASE FACTOR"/>
    <property type="match status" value="1"/>
</dbReference>
<protein>
    <submittedName>
        <fullName evidence="4">Ran guanine nucleotide release factor</fullName>
    </submittedName>
</protein>
<evidence type="ECO:0000256" key="1">
    <source>
        <dbReference type="ARBA" id="ARBA00010307"/>
    </source>
</evidence>
<evidence type="ECO:0000313" key="4">
    <source>
        <dbReference type="EMBL" id="JAP49705.1"/>
    </source>
</evidence>
<dbReference type="PANTHER" id="PTHR15837">
    <property type="entry name" value="RAN GUANINE NUCLEOTIDE RELEASE FACTOR"/>
    <property type="match status" value="1"/>
</dbReference>
<sequence length="204" mass="22114">VHKYLLVKRSLPHSLYVQPKETGGAAMLETRTLFGGAFQIQLPASFKDVSTFRQVPDNQEVFVNDDNEESVSIDILDSVTATSPGEAARLHFEAIAECNAASSSTIQSVRLHSSDSCPSVVLVHGLQKVAKFNQVEEDLVQIAFALYRFTDNQADVLVCHNKPCPSSFENGSATWLGDSSQSSPAGINETCLLSLRLLDPGIFG</sequence>
<name>A0A0X3PCQ6_SCHSO</name>